<feature type="region of interest" description="Disordered" evidence="6">
    <location>
        <begin position="658"/>
        <end position="687"/>
    </location>
</feature>
<dbReference type="Gene3D" id="1.10.437.10">
    <property type="entry name" value="Blc2-like"/>
    <property type="match status" value="1"/>
</dbReference>
<keyword evidence="4" id="KW-0802">TPR repeat</keyword>
<dbReference type="InterPro" id="IPR019734">
    <property type="entry name" value="TPR_rpt"/>
</dbReference>
<dbReference type="PROSITE" id="PS50005">
    <property type="entry name" value="TPR"/>
    <property type="match status" value="1"/>
</dbReference>
<dbReference type="CDD" id="cd01670">
    <property type="entry name" value="Death"/>
    <property type="match status" value="1"/>
</dbReference>
<dbReference type="EMBL" id="CALNXJ010000009">
    <property type="protein sequence ID" value="CAH3103684.1"/>
    <property type="molecule type" value="Genomic_DNA"/>
</dbReference>
<evidence type="ECO:0000256" key="3">
    <source>
        <dbReference type="ARBA" id="ARBA00022737"/>
    </source>
</evidence>
<dbReference type="InterPro" id="IPR002475">
    <property type="entry name" value="Bcl2-like"/>
</dbReference>
<dbReference type="InterPro" id="IPR032171">
    <property type="entry name" value="COR-A"/>
</dbReference>
<dbReference type="SUPFAM" id="SSF52540">
    <property type="entry name" value="P-loop containing nucleoside triphosphate hydrolases"/>
    <property type="match status" value="1"/>
</dbReference>
<evidence type="ECO:0000256" key="6">
    <source>
        <dbReference type="SAM" id="MobiDB-lite"/>
    </source>
</evidence>
<dbReference type="GO" id="GO:0042981">
    <property type="term" value="P:regulation of apoptotic process"/>
    <property type="evidence" value="ECO:0007669"/>
    <property type="project" value="InterPro"/>
</dbReference>
<dbReference type="InterPro" id="IPR011029">
    <property type="entry name" value="DEATH-like_dom_sf"/>
</dbReference>
<dbReference type="Pfam" id="PF16095">
    <property type="entry name" value="COR-A"/>
    <property type="match status" value="1"/>
</dbReference>
<keyword evidence="2" id="KW-0053">Apoptosis</keyword>
<keyword evidence="3" id="KW-0677">Repeat</keyword>
<evidence type="ECO:0000259" key="7">
    <source>
        <dbReference type="PROSITE" id="PS50017"/>
    </source>
</evidence>
<dbReference type="PROSITE" id="PS50062">
    <property type="entry name" value="BCL2_FAMILY"/>
    <property type="match status" value="1"/>
</dbReference>
<dbReference type="Proteomes" id="UP001159428">
    <property type="component" value="Unassembled WGS sequence"/>
</dbReference>
<dbReference type="InterPro" id="IPR036388">
    <property type="entry name" value="WH-like_DNA-bd_sf"/>
</dbReference>
<dbReference type="InterPro" id="IPR027417">
    <property type="entry name" value="P-loop_NTPase"/>
</dbReference>
<feature type="compositionally biased region" description="Polar residues" evidence="6">
    <location>
        <begin position="719"/>
        <end position="734"/>
    </location>
</feature>
<dbReference type="PANTHER" id="PTHR47508">
    <property type="entry name" value="SAM DOMAIN-CONTAINING PROTEIN-RELATED"/>
    <property type="match status" value="1"/>
</dbReference>
<dbReference type="Gene3D" id="1.10.533.10">
    <property type="entry name" value="Death Domain, Fas"/>
    <property type="match status" value="1"/>
</dbReference>
<dbReference type="SMART" id="SM00337">
    <property type="entry name" value="BCL"/>
    <property type="match status" value="1"/>
</dbReference>
<proteinExistence type="inferred from homology"/>
<keyword evidence="9" id="KW-1185">Reference proteome</keyword>
<name>A0AAU9W6M3_9CNID</name>
<gene>
    <name evidence="8" type="ORF">PMEA_00035232</name>
</gene>
<dbReference type="Gene3D" id="3.40.50.300">
    <property type="entry name" value="P-loop containing nucleotide triphosphate hydrolases"/>
    <property type="match status" value="2"/>
</dbReference>
<dbReference type="SUPFAM" id="SSF56854">
    <property type="entry name" value="Bcl-2 inhibitors of programmed cell death"/>
    <property type="match status" value="1"/>
</dbReference>
<feature type="coiled-coil region" evidence="5">
    <location>
        <begin position="328"/>
        <end position="355"/>
    </location>
</feature>
<feature type="repeat" description="TPR" evidence="4">
    <location>
        <begin position="362"/>
        <end position="395"/>
    </location>
</feature>
<comment type="similarity">
    <text evidence="1">Belongs to the Bcl-2 family.</text>
</comment>
<evidence type="ECO:0000256" key="2">
    <source>
        <dbReference type="ARBA" id="ARBA00022703"/>
    </source>
</evidence>
<dbReference type="GO" id="GO:0006915">
    <property type="term" value="P:apoptotic process"/>
    <property type="evidence" value="ECO:0007669"/>
    <property type="project" value="UniProtKB-KW"/>
</dbReference>
<feature type="region of interest" description="Disordered" evidence="6">
    <location>
        <begin position="705"/>
        <end position="734"/>
    </location>
</feature>
<evidence type="ECO:0000256" key="1">
    <source>
        <dbReference type="ARBA" id="ARBA00009458"/>
    </source>
</evidence>
<dbReference type="Pfam" id="PF08477">
    <property type="entry name" value="Roc"/>
    <property type="match status" value="1"/>
</dbReference>
<comment type="caution">
    <text evidence="8">The sequence shown here is derived from an EMBL/GenBank/DDBJ whole genome shotgun (WGS) entry which is preliminary data.</text>
</comment>
<keyword evidence="5" id="KW-0175">Coiled coil</keyword>
<accession>A0AAU9W6M3</accession>
<dbReference type="PROSITE" id="PS50017">
    <property type="entry name" value="DEATH_DOMAIN"/>
    <property type="match status" value="1"/>
</dbReference>
<dbReference type="InterPro" id="IPR036834">
    <property type="entry name" value="Bcl-2-like_sf"/>
</dbReference>
<dbReference type="Gene3D" id="1.25.40.10">
    <property type="entry name" value="Tetratricopeptide repeat domain"/>
    <property type="match status" value="1"/>
</dbReference>
<dbReference type="SUPFAM" id="SSF48452">
    <property type="entry name" value="TPR-like"/>
    <property type="match status" value="1"/>
</dbReference>
<dbReference type="Pfam" id="PF13181">
    <property type="entry name" value="TPR_8"/>
    <property type="match status" value="1"/>
</dbReference>
<reference evidence="8 9" key="1">
    <citation type="submission" date="2022-05" db="EMBL/GenBank/DDBJ databases">
        <authorList>
            <consortium name="Genoscope - CEA"/>
            <person name="William W."/>
        </authorList>
    </citation>
    <scope>NUCLEOTIDE SEQUENCE [LARGE SCALE GENOMIC DNA]</scope>
</reference>
<evidence type="ECO:0000313" key="9">
    <source>
        <dbReference type="Proteomes" id="UP001159428"/>
    </source>
</evidence>
<dbReference type="GO" id="GO:0007165">
    <property type="term" value="P:signal transduction"/>
    <property type="evidence" value="ECO:0007669"/>
    <property type="project" value="InterPro"/>
</dbReference>
<dbReference type="Gene3D" id="1.10.10.10">
    <property type="entry name" value="Winged helix-like DNA-binding domain superfamily/Winged helix DNA-binding domain"/>
    <property type="match status" value="1"/>
</dbReference>
<sequence>MAQSDFYPVIFDIVNSYTRHKVLQRRFSAILQNGYRGEANCPSQCAGLIIKFLGEDIADGNRKIKAVFSTAAADRIVMEYTQLFSDAAYQNNFRISLESLPSVVKEMGYLIFKEKQHLGTVAAFLGFGASLAAYCESKEHLGVAAMETVVESITHYYCRHIESWLRANGGVDMLQSARMESQDHFAQSRKRKVNFSYSLKLMAEQSYQADNPQFYIETCQLILQLQHLLQIDSSETWFDYGMFLFGKENFLEAKNALENAIKGFDTHGLSTHSSFLGQCHFQVGVIDSHLGHFSEAVKCFQKACKFKIMDGNTKMSSAICHHWQGYVYRRMEDFNKALEAQKRALKEMEQNTTNDSSRRFLGDVYLELGCIHHEFGNIENAASFLEKCLSIHEEQVGYFKPKLQLYIHLAQVLHEKSIKCSESIDEWTQRTLSLLEKAVTLCLENSHNGHFHDKFPVVMFAHTDRIEKLEDILPLALKLCSSLSSVFGEENETAKKRLKKIQKDFEYLLSTLVKAAHQDQHPNSLDDGSNRSVLFSLFVFVVVPLEIQARGRLALQAYNKALIEGNTCVRRVPIMLIGQDHSGKTSLKNSLTGKRFNRRMDSTVGIDVDSSHFKVTTELWKTGVKSEVIDSVAALSCEHHAGRLAVEMLRQDNSVPMENFKESAESRNAPLVDTHETNEDPASVPSHVPVADTQSLVELSSVVANPGSDEMSKDADPAQTPSGEESSNKNSTNASVWVEPNLVQRQKRDLVPLVEPLKPEEIVALIERLLKDVKYEEDEEEIYSVLWDFGGQSVYYATHPIFLTARAMYLLVYDLSRDPHQVAKPVVRQGTFRKFEDSFGAKTNLDYLDFWMASVASFGGTTESCEVISHCEVLPEKLPPVFLVCTHADQPHGGRIPSALAQEIFSSLQAKPYRTHLFDGVFAVDNTKSGLEIECPEVTRLRKEVLAVAKKLPQVKEAIPIKWLNFERALKVAREQGQKWITLEGARQIATHVCKVVDNKQFQALLNFFHDQRILIHFDDTPELNKMVILDPQWLTDVFKKVITIRPYSNQEEEFKELWFKLEATGILEEKLLKHLWGPLFDNKETVESLVALMEKFSLLCPWLSSSTSPGKHYLVPSMLMSHPPEDIIKLVASAQIPSLFVKFESGQVPPGLFPRLVLQFFQWGKDGLWSPVNPQLYQNFARFYKAGEEDCSVILRCHSSSVEIVFHRAKANFGLTDSLQSIMNLSTDLGHDSYDVVCALNMHRQVVFILESMRKEFCWLTNMKYDSCVMCSVCCRGGTTNFCRIHRVQSCTQEECLHFWSESQLLSEKHIVVCTRSAVALNNRVHVNQLAPWFAYVDEQFLLVESGEKFVALPGKVVESLLSRSCDPKEIIRQLSEELQLNLDSLKRPEPETIRMIRCLARKAKSSNRFDVVRHLREITPAGTTGPILSEQLDVRNVPVTHMRNLTIDLSGSDEWKVVAEKLGLTPREIRFLDNRTLNPCDAALGFIANRRHITVGSLYDVLIECGCPVIADDL</sequence>
<protein>
    <recommendedName>
        <fullName evidence="7">Death domain-containing protein</fullName>
    </recommendedName>
</protein>
<dbReference type="SUPFAM" id="SSF47986">
    <property type="entry name" value="DEATH domain"/>
    <property type="match status" value="1"/>
</dbReference>
<organism evidence="8 9">
    <name type="scientific">Pocillopora meandrina</name>
    <dbReference type="NCBI Taxonomy" id="46732"/>
    <lineage>
        <taxon>Eukaryota</taxon>
        <taxon>Metazoa</taxon>
        <taxon>Cnidaria</taxon>
        <taxon>Anthozoa</taxon>
        <taxon>Hexacorallia</taxon>
        <taxon>Scleractinia</taxon>
        <taxon>Astrocoeniina</taxon>
        <taxon>Pocilloporidae</taxon>
        <taxon>Pocillopora</taxon>
    </lineage>
</organism>
<dbReference type="InterPro" id="IPR000488">
    <property type="entry name" value="Death_dom"/>
</dbReference>
<feature type="domain" description="Death" evidence="7">
    <location>
        <begin position="1456"/>
        <end position="1516"/>
    </location>
</feature>
<dbReference type="PANTHER" id="PTHR47508:SF1">
    <property type="entry name" value="NON-SPECIFIC SERINE_THREONINE PROTEIN KINASE"/>
    <property type="match status" value="1"/>
</dbReference>
<evidence type="ECO:0000256" key="4">
    <source>
        <dbReference type="PROSITE-ProRule" id="PRU00339"/>
    </source>
</evidence>
<dbReference type="InterPro" id="IPR011990">
    <property type="entry name" value="TPR-like_helical_dom_sf"/>
</dbReference>
<evidence type="ECO:0000313" key="8">
    <source>
        <dbReference type="EMBL" id="CAH3103684.1"/>
    </source>
</evidence>
<dbReference type="SMART" id="SM00028">
    <property type="entry name" value="TPR"/>
    <property type="match status" value="4"/>
</dbReference>
<dbReference type="InterPro" id="IPR046371">
    <property type="entry name" value="Bcl-2_BH1-3"/>
</dbReference>
<evidence type="ECO:0000256" key="5">
    <source>
        <dbReference type="SAM" id="Coils"/>
    </source>
</evidence>